<evidence type="ECO:0000313" key="7">
    <source>
        <dbReference type="Proteomes" id="UP001153555"/>
    </source>
</evidence>
<evidence type="ECO:0000256" key="4">
    <source>
        <dbReference type="ARBA" id="ARBA00022723"/>
    </source>
</evidence>
<evidence type="ECO:0000256" key="5">
    <source>
        <dbReference type="ARBA" id="ARBA00022842"/>
    </source>
</evidence>
<dbReference type="Proteomes" id="UP001153555">
    <property type="component" value="Unassembled WGS sequence"/>
</dbReference>
<comment type="similarity">
    <text evidence="1">Belongs to the methyltransferase superfamily. Type-7 methyltransferase family.</text>
</comment>
<dbReference type="AlphaFoldDB" id="A0A9N7N7B6"/>
<dbReference type="InterPro" id="IPR005299">
    <property type="entry name" value="MeTrfase_7"/>
</dbReference>
<evidence type="ECO:0000256" key="3">
    <source>
        <dbReference type="ARBA" id="ARBA00022679"/>
    </source>
</evidence>
<keyword evidence="4" id="KW-0479">Metal-binding</keyword>
<sequence length="173" mass="19897">MSNFLEARAEEVVPGGLLMLILPARPNGVPHSRLVQNVLVDVVEDCLMDLARKGIIDKEKVDKFNCPMYFTSAQELEETVKLNGFFRIERMEGLPRVNSFRLFGISSQQVSLNFRAAFEHLIVTQFGQEISDQIFDTLFTRKLIKMLFRLLSASSLYLFVLLKRKHDEDDDIL</sequence>
<organism evidence="6 7">
    <name type="scientific">Striga hermonthica</name>
    <name type="common">Purple witchweed</name>
    <name type="synonym">Buchnera hermonthica</name>
    <dbReference type="NCBI Taxonomy" id="68872"/>
    <lineage>
        <taxon>Eukaryota</taxon>
        <taxon>Viridiplantae</taxon>
        <taxon>Streptophyta</taxon>
        <taxon>Embryophyta</taxon>
        <taxon>Tracheophyta</taxon>
        <taxon>Spermatophyta</taxon>
        <taxon>Magnoliopsida</taxon>
        <taxon>eudicotyledons</taxon>
        <taxon>Gunneridae</taxon>
        <taxon>Pentapetalae</taxon>
        <taxon>asterids</taxon>
        <taxon>lamiids</taxon>
        <taxon>Lamiales</taxon>
        <taxon>Orobanchaceae</taxon>
        <taxon>Buchnereae</taxon>
        <taxon>Striga</taxon>
    </lineage>
</organism>
<dbReference type="GO" id="GO:0008168">
    <property type="term" value="F:methyltransferase activity"/>
    <property type="evidence" value="ECO:0007669"/>
    <property type="project" value="UniProtKB-KW"/>
</dbReference>
<dbReference type="Gene3D" id="1.10.1200.270">
    <property type="entry name" value="Methyltransferase, alpha-helical capping domain"/>
    <property type="match status" value="1"/>
</dbReference>
<dbReference type="PANTHER" id="PTHR31009">
    <property type="entry name" value="S-ADENOSYL-L-METHIONINE:CARBOXYL METHYLTRANSFERASE FAMILY PROTEIN"/>
    <property type="match status" value="1"/>
</dbReference>
<evidence type="ECO:0000313" key="6">
    <source>
        <dbReference type="EMBL" id="CAA0826391.1"/>
    </source>
</evidence>
<reference evidence="6" key="1">
    <citation type="submission" date="2019-12" db="EMBL/GenBank/DDBJ databases">
        <authorList>
            <person name="Scholes J."/>
        </authorList>
    </citation>
    <scope>NUCLEOTIDE SEQUENCE</scope>
</reference>
<gene>
    <name evidence="6" type="ORF">SHERM_01597</name>
</gene>
<keyword evidence="7" id="KW-1185">Reference proteome</keyword>
<dbReference type="SUPFAM" id="SSF53335">
    <property type="entry name" value="S-adenosyl-L-methionine-dependent methyltransferases"/>
    <property type="match status" value="1"/>
</dbReference>
<protein>
    <submittedName>
        <fullName evidence="6">S-adenosyl-L-methionine-dependent methyltransferases superfamily protein</fullName>
    </submittedName>
</protein>
<accession>A0A9N7N7B6</accession>
<keyword evidence="2 6" id="KW-0489">Methyltransferase</keyword>
<dbReference type="Pfam" id="PF03492">
    <property type="entry name" value="Methyltransf_7"/>
    <property type="match status" value="1"/>
</dbReference>
<comment type="caution">
    <text evidence="6">The sequence shown here is derived from an EMBL/GenBank/DDBJ whole genome shotgun (WGS) entry which is preliminary data.</text>
</comment>
<proteinExistence type="inferred from homology"/>
<dbReference type="InterPro" id="IPR029063">
    <property type="entry name" value="SAM-dependent_MTases_sf"/>
</dbReference>
<evidence type="ECO:0000256" key="2">
    <source>
        <dbReference type="ARBA" id="ARBA00022603"/>
    </source>
</evidence>
<keyword evidence="5" id="KW-0460">Magnesium</keyword>
<name>A0A9N7N7B6_STRHE</name>
<dbReference type="EMBL" id="CACSLK010027624">
    <property type="protein sequence ID" value="CAA0826391.1"/>
    <property type="molecule type" value="Genomic_DNA"/>
</dbReference>
<evidence type="ECO:0000256" key="1">
    <source>
        <dbReference type="ARBA" id="ARBA00007967"/>
    </source>
</evidence>
<dbReference type="InterPro" id="IPR042086">
    <property type="entry name" value="MeTrfase_capping"/>
</dbReference>
<dbReference type="OrthoDB" id="1523883at2759"/>
<dbReference type="Gene3D" id="3.40.50.150">
    <property type="entry name" value="Vaccinia Virus protein VP39"/>
    <property type="match status" value="1"/>
</dbReference>
<dbReference type="GO" id="GO:0046872">
    <property type="term" value="F:metal ion binding"/>
    <property type="evidence" value="ECO:0007669"/>
    <property type="project" value="UniProtKB-KW"/>
</dbReference>
<dbReference type="GO" id="GO:0032259">
    <property type="term" value="P:methylation"/>
    <property type="evidence" value="ECO:0007669"/>
    <property type="project" value="UniProtKB-KW"/>
</dbReference>
<keyword evidence="3" id="KW-0808">Transferase</keyword>